<keyword evidence="3" id="KW-0808">Transferase</keyword>
<dbReference type="AlphaFoldDB" id="A0A5C3QPT4"/>
<evidence type="ECO:0000256" key="9">
    <source>
        <dbReference type="ARBA" id="ARBA00023136"/>
    </source>
</evidence>
<dbReference type="PANTHER" id="PTHR43847:SF1">
    <property type="entry name" value="BLL3993 PROTEIN"/>
    <property type="match status" value="1"/>
</dbReference>
<dbReference type="UniPathway" id="UPA00753"/>
<dbReference type="OrthoDB" id="422086at2759"/>
<keyword evidence="4" id="KW-0949">S-adenosyl-L-methionine</keyword>
<name>A0A5C3QPT4_9AGAR</name>
<comment type="subcellular location">
    <subcellularLocation>
        <location evidence="1">Endomembrane system</location>
        <topology evidence="1">Multi-pass membrane protein</topology>
    </subcellularLocation>
</comment>
<keyword evidence="9 12" id="KW-0472">Membrane</keyword>
<reference evidence="13 14" key="1">
    <citation type="journal article" date="2019" name="Nat. Ecol. Evol.">
        <title>Megaphylogeny resolves global patterns of mushroom evolution.</title>
        <authorList>
            <person name="Varga T."/>
            <person name="Krizsan K."/>
            <person name="Foldi C."/>
            <person name="Dima B."/>
            <person name="Sanchez-Garcia M."/>
            <person name="Sanchez-Ramirez S."/>
            <person name="Szollosi G.J."/>
            <person name="Szarkandi J.G."/>
            <person name="Papp V."/>
            <person name="Albert L."/>
            <person name="Andreopoulos W."/>
            <person name="Angelini C."/>
            <person name="Antonin V."/>
            <person name="Barry K.W."/>
            <person name="Bougher N.L."/>
            <person name="Buchanan P."/>
            <person name="Buyck B."/>
            <person name="Bense V."/>
            <person name="Catcheside P."/>
            <person name="Chovatia M."/>
            <person name="Cooper J."/>
            <person name="Damon W."/>
            <person name="Desjardin D."/>
            <person name="Finy P."/>
            <person name="Geml J."/>
            <person name="Haridas S."/>
            <person name="Hughes K."/>
            <person name="Justo A."/>
            <person name="Karasinski D."/>
            <person name="Kautmanova I."/>
            <person name="Kiss B."/>
            <person name="Kocsube S."/>
            <person name="Kotiranta H."/>
            <person name="LaButti K.M."/>
            <person name="Lechner B.E."/>
            <person name="Liimatainen K."/>
            <person name="Lipzen A."/>
            <person name="Lukacs Z."/>
            <person name="Mihaltcheva S."/>
            <person name="Morgado L.N."/>
            <person name="Niskanen T."/>
            <person name="Noordeloos M.E."/>
            <person name="Ohm R.A."/>
            <person name="Ortiz-Santana B."/>
            <person name="Ovrebo C."/>
            <person name="Racz N."/>
            <person name="Riley R."/>
            <person name="Savchenko A."/>
            <person name="Shiryaev A."/>
            <person name="Soop K."/>
            <person name="Spirin V."/>
            <person name="Szebenyi C."/>
            <person name="Tomsovsky M."/>
            <person name="Tulloss R.E."/>
            <person name="Uehling J."/>
            <person name="Grigoriev I.V."/>
            <person name="Vagvolgyi C."/>
            <person name="Papp T."/>
            <person name="Martin F.M."/>
            <person name="Miettinen O."/>
            <person name="Hibbett D.S."/>
            <person name="Nagy L.G."/>
        </authorList>
    </citation>
    <scope>NUCLEOTIDE SEQUENCE [LARGE SCALE GENOMIC DNA]</scope>
    <source>
        <strain evidence="13 14">CBS 309.79</strain>
    </source>
</reference>
<keyword evidence="2" id="KW-0444">Lipid biosynthesis</keyword>
<evidence type="ECO:0000256" key="11">
    <source>
        <dbReference type="ARBA" id="ARBA00023264"/>
    </source>
</evidence>
<evidence type="ECO:0000256" key="3">
    <source>
        <dbReference type="ARBA" id="ARBA00022603"/>
    </source>
</evidence>
<keyword evidence="11" id="KW-1208">Phospholipid metabolism</keyword>
<keyword evidence="10" id="KW-0594">Phospholipid biosynthesis</keyword>
<dbReference type="Pfam" id="PF04191">
    <property type="entry name" value="PEMT"/>
    <property type="match status" value="1"/>
</dbReference>
<dbReference type="EMBL" id="ML178822">
    <property type="protein sequence ID" value="TFL02309.1"/>
    <property type="molecule type" value="Genomic_DNA"/>
</dbReference>
<keyword evidence="5 12" id="KW-0812">Transmembrane</keyword>
<evidence type="ECO:0000256" key="5">
    <source>
        <dbReference type="ARBA" id="ARBA00022692"/>
    </source>
</evidence>
<evidence type="ECO:0000256" key="12">
    <source>
        <dbReference type="SAM" id="Phobius"/>
    </source>
</evidence>
<proteinExistence type="predicted"/>
<gene>
    <name evidence="13" type="ORF">BDV98DRAFT_655343</name>
</gene>
<dbReference type="PANTHER" id="PTHR43847">
    <property type="entry name" value="BLL3993 PROTEIN"/>
    <property type="match status" value="1"/>
</dbReference>
<dbReference type="GO" id="GO:0006656">
    <property type="term" value="P:phosphatidylcholine biosynthetic process"/>
    <property type="evidence" value="ECO:0007669"/>
    <property type="project" value="UniProtKB-UniPathway"/>
</dbReference>
<keyword evidence="8" id="KW-0443">Lipid metabolism</keyword>
<evidence type="ECO:0000256" key="10">
    <source>
        <dbReference type="ARBA" id="ARBA00023209"/>
    </source>
</evidence>
<dbReference type="GO" id="GO:0032259">
    <property type="term" value="P:methylation"/>
    <property type="evidence" value="ECO:0007669"/>
    <property type="project" value="UniProtKB-KW"/>
</dbReference>
<feature type="transmembrane region" description="Helical" evidence="12">
    <location>
        <begin position="165"/>
        <end position="186"/>
    </location>
</feature>
<feature type="transmembrane region" description="Helical" evidence="12">
    <location>
        <begin position="63"/>
        <end position="84"/>
    </location>
</feature>
<keyword evidence="6" id="KW-0256">Endoplasmic reticulum</keyword>
<evidence type="ECO:0000313" key="14">
    <source>
        <dbReference type="Proteomes" id="UP000305067"/>
    </source>
</evidence>
<accession>A0A5C3QPT4</accession>
<keyword evidence="14" id="KW-1185">Reference proteome</keyword>
<keyword evidence="3" id="KW-0489">Methyltransferase</keyword>
<sequence length="228" mass="25101">MYIAGIHLSHNQAVEALAASALAIHWARHLSSVTKALKIASQTAGPILSKPSTPFRRFVSGKAFMAATLGPPLALIGTVAYNGFVQPEWMQEWSLPDWCFDNFKQKAGVRTLGAVFLFLTAGRITSSTIAHLGSQISSIGVREKPELVTAGPYASVRHPMYSSVFISQLCASVMFWSYIPLVSLLVTTPITAFKIANEERLIQESPLLGPEYAEYKGRVQYRLIPYIW</sequence>
<dbReference type="InterPro" id="IPR007318">
    <property type="entry name" value="Phopholipid_MeTrfase"/>
</dbReference>
<organism evidence="13 14">
    <name type="scientific">Pterulicium gracile</name>
    <dbReference type="NCBI Taxonomy" id="1884261"/>
    <lineage>
        <taxon>Eukaryota</taxon>
        <taxon>Fungi</taxon>
        <taxon>Dikarya</taxon>
        <taxon>Basidiomycota</taxon>
        <taxon>Agaricomycotina</taxon>
        <taxon>Agaricomycetes</taxon>
        <taxon>Agaricomycetidae</taxon>
        <taxon>Agaricales</taxon>
        <taxon>Pleurotineae</taxon>
        <taxon>Pterulaceae</taxon>
        <taxon>Pterulicium</taxon>
    </lineage>
</organism>
<dbReference type="STRING" id="1884261.A0A5C3QPT4"/>
<evidence type="ECO:0000256" key="6">
    <source>
        <dbReference type="ARBA" id="ARBA00022824"/>
    </source>
</evidence>
<evidence type="ECO:0000256" key="2">
    <source>
        <dbReference type="ARBA" id="ARBA00022516"/>
    </source>
</evidence>
<evidence type="ECO:0000313" key="13">
    <source>
        <dbReference type="EMBL" id="TFL02309.1"/>
    </source>
</evidence>
<keyword evidence="7 12" id="KW-1133">Transmembrane helix</keyword>
<evidence type="ECO:0000256" key="7">
    <source>
        <dbReference type="ARBA" id="ARBA00022989"/>
    </source>
</evidence>
<dbReference type="Proteomes" id="UP000305067">
    <property type="component" value="Unassembled WGS sequence"/>
</dbReference>
<dbReference type="GO" id="GO:0012505">
    <property type="term" value="C:endomembrane system"/>
    <property type="evidence" value="ECO:0007669"/>
    <property type="project" value="UniProtKB-SubCell"/>
</dbReference>
<dbReference type="GO" id="GO:0008168">
    <property type="term" value="F:methyltransferase activity"/>
    <property type="evidence" value="ECO:0007669"/>
    <property type="project" value="UniProtKB-KW"/>
</dbReference>
<evidence type="ECO:0000256" key="1">
    <source>
        <dbReference type="ARBA" id="ARBA00004127"/>
    </source>
</evidence>
<evidence type="ECO:0008006" key="15">
    <source>
        <dbReference type="Google" id="ProtNLM"/>
    </source>
</evidence>
<dbReference type="InterPro" id="IPR052527">
    <property type="entry name" value="Metal_cation-efflux_comp"/>
</dbReference>
<dbReference type="Gene3D" id="1.20.120.1630">
    <property type="match status" value="1"/>
</dbReference>
<protein>
    <recommendedName>
        <fullName evidence="15">Protein-S-isoprenylcysteine O-methyltransferase</fullName>
    </recommendedName>
</protein>
<evidence type="ECO:0000256" key="4">
    <source>
        <dbReference type="ARBA" id="ARBA00022691"/>
    </source>
</evidence>
<evidence type="ECO:0000256" key="8">
    <source>
        <dbReference type="ARBA" id="ARBA00023098"/>
    </source>
</evidence>